<name>A0A0A9BKP8_ARUDO</name>
<dbReference type="AlphaFoldDB" id="A0A0A9BKP8"/>
<evidence type="ECO:0000256" key="1">
    <source>
        <dbReference type="SAM" id="MobiDB-lite"/>
    </source>
</evidence>
<evidence type="ECO:0000313" key="2">
    <source>
        <dbReference type="EMBL" id="JAD61795.1"/>
    </source>
</evidence>
<protein>
    <submittedName>
        <fullName evidence="2">Uncharacterized protein</fullName>
    </submittedName>
</protein>
<organism evidence="2">
    <name type="scientific">Arundo donax</name>
    <name type="common">Giant reed</name>
    <name type="synonym">Donax arundinaceus</name>
    <dbReference type="NCBI Taxonomy" id="35708"/>
    <lineage>
        <taxon>Eukaryota</taxon>
        <taxon>Viridiplantae</taxon>
        <taxon>Streptophyta</taxon>
        <taxon>Embryophyta</taxon>
        <taxon>Tracheophyta</taxon>
        <taxon>Spermatophyta</taxon>
        <taxon>Magnoliopsida</taxon>
        <taxon>Liliopsida</taxon>
        <taxon>Poales</taxon>
        <taxon>Poaceae</taxon>
        <taxon>PACMAD clade</taxon>
        <taxon>Arundinoideae</taxon>
        <taxon>Arundineae</taxon>
        <taxon>Arundo</taxon>
    </lineage>
</organism>
<sequence length="32" mass="3389">MHRTTPWGRRGAQLAPTTAGLIGETRIGSAKP</sequence>
<reference evidence="2" key="1">
    <citation type="submission" date="2014-09" db="EMBL/GenBank/DDBJ databases">
        <authorList>
            <person name="Magalhaes I.L.F."/>
            <person name="Oliveira U."/>
            <person name="Santos F.R."/>
            <person name="Vidigal T.H.D.A."/>
            <person name="Brescovit A.D."/>
            <person name="Santos A.J."/>
        </authorList>
    </citation>
    <scope>NUCLEOTIDE SEQUENCE</scope>
    <source>
        <tissue evidence="2">Shoot tissue taken approximately 20 cm above the soil surface</tissue>
    </source>
</reference>
<proteinExistence type="predicted"/>
<dbReference type="EMBL" id="GBRH01236100">
    <property type="protein sequence ID" value="JAD61795.1"/>
    <property type="molecule type" value="Transcribed_RNA"/>
</dbReference>
<accession>A0A0A9BKP8</accession>
<reference evidence="2" key="2">
    <citation type="journal article" date="2015" name="Data Brief">
        <title>Shoot transcriptome of the giant reed, Arundo donax.</title>
        <authorList>
            <person name="Barrero R.A."/>
            <person name="Guerrero F.D."/>
            <person name="Moolhuijzen P."/>
            <person name="Goolsby J.A."/>
            <person name="Tidwell J."/>
            <person name="Bellgard S.E."/>
            <person name="Bellgard M.I."/>
        </authorList>
    </citation>
    <scope>NUCLEOTIDE SEQUENCE</scope>
    <source>
        <tissue evidence="2">Shoot tissue taken approximately 20 cm above the soil surface</tissue>
    </source>
</reference>
<feature type="region of interest" description="Disordered" evidence="1">
    <location>
        <begin position="1"/>
        <end position="32"/>
    </location>
</feature>